<dbReference type="InterPro" id="IPR024884">
    <property type="entry name" value="NAPE-PLD"/>
</dbReference>
<comment type="caution">
    <text evidence="2">The sequence shown here is derived from an EMBL/GenBank/DDBJ whole genome shotgun (WGS) entry which is preliminary data.</text>
</comment>
<dbReference type="RefSeq" id="WP_165105561.1">
    <property type="nucleotide sequence ID" value="NZ_JAAKYA010000012.1"/>
</dbReference>
<evidence type="ECO:0000313" key="3">
    <source>
        <dbReference type="Proteomes" id="UP000477311"/>
    </source>
</evidence>
<dbReference type="SUPFAM" id="SSF56281">
    <property type="entry name" value="Metallo-hydrolase/oxidoreductase"/>
    <property type="match status" value="1"/>
</dbReference>
<evidence type="ECO:0000259" key="1">
    <source>
        <dbReference type="SMART" id="SM00849"/>
    </source>
</evidence>
<dbReference type="PANTHER" id="PTHR15032">
    <property type="entry name" value="N-ACYL-PHOSPHATIDYLETHANOLAMINE-HYDROLYZING PHOSPHOLIPASE D"/>
    <property type="match status" value="1"/>
</dbReference>
<dbReference type="Gene3D" id="3.60.15.10">
    <property type="entry name" value="Ribonuclease Z/Hydroxyacylglutathione hydrolase-like"/>
    <property type="match status" value="1"/>
</dbReference>
<dbReference type="GO" id="GO:0005737">
    <property type="term" value="C:cytoplasm"/>
    <property type="evidence" value="ECO:0007669"/>
    <property type="project" value="TreeGrafter"/>
</dbReference>
<organism evidence="2 3">
    <name type="scientific">Limisphaera ngatamarikiensis</name>
    <dbReference type="NCBI Taxonomy" id="1324935"/>
    <lineage>
        <taxon>Bacteria</taxon>
        <taxon>Pseudomonadati</taxon>
        <taxon>Verrucomicrobiota</taxon>
        <taxon>Verrucomicrobiia</taxon>
        <taxon>Limisphaerales</taxon>
        <taxon>Limisphaeraceae</taxon>
        <taxon>Limisphaera</taxon>
    </lineage>
</organism>
<keyword evidence="3" id="KW-1185">Reference proteome</keyword>
<dbReference type="InterPro" id="IPR036866">
    <property type="entry name" value="RibonucZ/Hydroxyglut_hydro"/>
</dbReference>
<dbReference type="Pfam" id="PF12706">
    <property type="entry name" value="Lactamase_B_2"/>
    <property type="match status" value="1"/>
</dbReference>
<name>A0A6M1RSA3_9BACT</name>
<dbReference type="PIRSF" id="PIRSF038896">
    <property type="entry name" value="NAPE-PLD"/>
    <property type="match status" value="1"/>
</dbReference>
<sequence>MKSSRRKFLLWTLGTAVATAGGAAWLWGSQTRTARWTRRLLFGSRHPINPAPHRPQPDHWSNDRVTLALIGHATLLLNFYGVRILTDPVLLSRIGPDLRLGTVGPKRLIAPALTIPELPPLDLILLSHAHMDHLDMRTLRRLLRQDLPVVTAKDTSDLIHDAGGRKITELGWGESVTLQTTAGEIHIEAFEVRHWGQRWPDGKPRGYNAYILRREGTALIFGGDTAMTESFARLRPAGPYALAIMPIAAYQPWIWNHCTPEQAVRMADAAGARYFVPMHHEVFILSEEPIHEPIQRLEAALQQEPDRLALRQVGETFTLPQPG</sequence>
<dbReference type="AlphaFoldDB" id="A0A6M1RSA3"/>
<dbReference type="InterPro" id="IPR006311">
    <property type="entry name" value="TAT_signal"/>
</dbReference>
<evidence type="ECO:0000313" key="2">
    <source>
        <dbReference type="EMBL" id="NGO38211.1"/>
    </source>
</evidence>
<feature type="domain" description="Metallo-beta-lactamase" evidence="1">
    <location>
        <begin position="70"/>
        <end position="279"/>
    </location>
</feature>
<gene>
    <name evidence="2" type="ORF">G4L39_02215</name>
</gene>
<accession>A0A6M1RSA3</accession>
<dbReference type="GO" id="GO:0008270">
    <property type="term" value="F:zinc ion binding"/>
    <property type="evidence" value="ECO:0007669"/>
    <property type="project" value="InterPro"/>
</dbReference>
<reference evidence="2 3" key="1">
    <citation type="submission" date="2020-02" db="EMBL/GenBank/DDBJ databases">
        <title>Draft genome sequence of Limisphaera ngatamarikiensis NGM72.4T, a thermophilic Verrucomicrobia grouped in subdivision 3.</title>
        <authorList>
            <person name="Carere C.R."/>
            <person name="Steen J."/>
            <person name="Hugenholtz P."/>
            <person name="Stott M.B."/>
        </authorList>
    </citation>
    <scope>NUCLEOTIDE SEQUENCE [LARGE SCALE GENOMIC DNA]</scope>
    <source>
        <strain evidence="2 3">NGM72.4</strain>
    </source>
</reference>
<dbReference type="PROSITE" id="PS51318">
    <property type="entry name" value="TAT"/>
    <property type="match status" value="1"/>
</dbReference>
<proteinExistence type="predicted"/>
<dbReference type="InterPro" id="IPR001279">
    <property type="entry name" value="Metallo-B-lactamas"/>
</dbReference>
<protein>
    <recommendedName>
        <fullName evidence="1">Metallo-beta-lactamase domain-containing protein</fullName>
    </recommendedName>
</protein>
<dbReference type="Proteomes" id="UP000477311">
    <property type="component" value="Unassembled WGS sequence"/>
</dbReference>
<dbReference type="SMART" id="SM00849">
    <property type="entry name" value="Lactamase_B"/>
    <property type="match status" value="1"/>
</dbReference>
<dbReference type="PANTHER" id="PTHR15032:SF36">
    <property type="entry name" value="METALLO-BETA-LACTAMASE DOMAIN-CONTAINING PROTEIN"/>
    <property type="match status" value="1"/>
</dbReference>
<dbReference type="GO" id="GO:0070290">
    <property type="term" value="F:N-acylphosphatidylethanolamine-specific phospholipase D activity"/>
    <property type="evidence" value="ECO:0007669"/>
    <property type="project" value="InterPro"/>
</dbReference>
<dbReference type="EMBL" id="JAAKYA010000012">
    <property type="protein sequence ID" value="NGO38211.1"/>
    <property type="molecule type" value="Genomic_DNA"/>
</dbReference>